<dbReference type="CDD" id="cd00250">
    <property type="entry name" value="CAS_like"/>
    <property type="match status" value="1"/>
</dbReference>
<feature type="domain" description="TauD/TfdA-like" evidence="10">
    <location>
        <begin position="25"/>
        <end position="265"/>
    </location>
</feature>
<keyword evidence="6" id="KW-0124">Carnitine biosynthesis</keyword>
<gene>
    <name evidence="11" type="ORF">ASIM_LOCUS17477</name>
</gene>
<evidence type="ECO:0000259" key="10">
    <source>
        <dbReference type="Pfam" id="PF02668"/>
    </source>
</evidence>
<dbReference type="WBParaSite" id="ASIM_0001807401-mRNA-1">
    <property type="protein sequence ID" value="ASIM_0001807401-mRNA-1"/>
    <property type="gene ID" value="ASIM_0001807401"/>
</dbReference>
<dbReference type="GO" id="GO:0051213">
    <property type="term" value="F:dioxygenase activity"/>
    <property type="evidence" value="ECO:0007669"/>
    <property type="project" value="UniProtKB-KW"/>
</dbReference>
<comment type="cofactor">
    <cofactor evidence="2">
        <name>L-ascorbate</name>
        <dbReference type="ChEBI" id="CHEBI:38290"/>
    </cofactor>
</comment>
<evidence type="ECO:0000313" key="12">
    <source>
        <dbReference type="Proteomes" id="UP000267096"/>
    </source>
</evidence>
<reference evidence="11 12" key="2">
    <citation type="submission" date="2018-11" db="EMBL/GenBank/DDBJ databases">
        <authorList>
            <consortium name="Pathogen Informatics"/>
        </authorList>
    </citation>
    <scope>NUCLEOTIDE SEQUENCE [LARGE SCALE GENOMIC DNA]</scope>
</reference>
<dbReference type="GO" id="GO:0005739">
    <property type="term" value="C:mitochondrion"/>
    <property type="evidence" value="ECO:0007669"/>
    <property type="project" value="TreeGrafter"/>
</dbReference>
<keyword evidence="7" id="KW-0223">Dioxygenase</keyword>
<evidence type="ECO:0000256" key="5">
    <source>
        <dbReference type="ARBA" id="ARBA00022723"/>
    </source>
</evidence>
<evidence type="ECO:0000256" key="6">
    <source>
        <dbReference type="ARBA" id="ARBA00022873"/>
    </source>
</evidence>
<dbReference type="EMBL" id="UYRR01034178">
    <property type="protein sequence ID" value="VDK60509.1"/>
    <property type="molecule type" value="Genomic_DNA"/>
</dbReference>
<keyword evidence="12" id="KW-1185">Reference proteome</keyword>
<dbReference type="GO" id="GO:0045329">
    <property type="term" value="P:carnitine biosynthetic process"/>
    <property type="evidence" value="ECO:0007669"/>
    <property type="project" value="UniProtKB-KW"/>
</dbReference>
<comment type="pathway">
    <text evidence="3">Amine and polyamine biosynthesis; carnitine biosynthesis.</text>
</comment>
<dbReference type="InterPro" id="IPR042098">
    <property type="entry name" value="TauD-like_sf"/>
</dbReference>
<keyword evidence="5" id="KW-0479">Metal-binding</keyword>
<evidence type="ECO:0000256" key="7">
    <source>
        <dbReference type="ARBA" id="ARBA00022964"/>
    </source>
</evidence>
<dbReference type="GO" id="GO:0046872">
    <property type="term" value="F:metal ion binding"/>
    <property type="evidence" value="ECO:0007669"/>
    <property type="project" value="UniProtKB-KW"/>
</dbReference>
<dbReference type="Proteomes" id="UP000267096">
    <property type="component" value="Unassembled WGS sequence"/>
</dbReference>
<dbReference type="Gene3D" id="3.60.130.10">
    <property type="entry name" value="Clavaminate synthase-like"/>
    <property type="match status" value="1"/>
</dbReference>
<protein>
    <submittedName>
        <fullName evidence="13">Probable gamma-butyrobetaine dioxygenase (inferred by orthology to a C. elegans protein)</fullName>
    </submittedName>
</protein>
<evidence type="ECO:0000256" key="8">
    <source>
        <dbReference type="ARBA" id="ARBA00023002"/>
    </source>
</evidence>
<dbReference type="SUPFAM" id="SSF51197">
    <property type="entry name" value="Clavaminate synthase-like"/>
    <property type="match status" value="1"/>
</dbReference>
<evidence type="ECO:0000256" key="2">
    <source>
        <dbReference type="ARBA" id="ARBA00001961"/>
    </source>
</evidence>
<dbReference type="InterPro" id="IPR050411">
    <property type="entry name" value="AlphaKG_dependent_hydroxylases"/>
</dbReference>
<evidence type="ECO:0000256" key="9">
    <source>
        <dbReference type="ARBA" id="ARBA00023004"/>
    </source>
</evidence>
<evidence type="ECO:0000256" key="1">
    <source>
        <dbReference type="ARBA" id="ARBA00001954"/>
    </source>
</evidence>
<dbReference type="OrthoDB" id="406634at2759"/>
<proteinExistence type="inferred from homology"/>
<comment type="similarity">
    <text evidence="4">Belongs to the gamma-BBH/TMLD family.</text>
</comment>
<evidence type="ECO:0000313" key="13">
    <source>
        <dbReference type="WBParaSite" id="ASIM_0001807401-mRNA-1"/>
    </source>
</evidence>
<keyword evidence="8" id="KW-0560">Oxidoreductase</keyword>
<accession>A0A0M3KAS8</accession>
<dbReference type="PANTHER" id="PTHR10696:SF33">
    <property type="entry name" value="GAMMA-BUTYROBETAINE DIOXYGENASE"/>
    <property type="match status" value="1"/>
</dbReference>
<name>A0A0M3KAS8_ANISI</name>
<keyword evidence="9" id="KW-0408">Iron</keyword>
<evidence type="ECO:0000256" key="3">
    <source>
        <dbReference type="ARBA" id="ARBA00005022"/>
    </source>
</evidence>
<dbReference type="Pfam" id="PF02668">
    <property type="entry name" value="TauD"/>
    <property type="match status" value="1"/>
</dbReference>
<dbReference type="InterPro" id="IPR003819">
    <property type="entry name" value="TauD/TfdA-like"/>
</dbReference>
<reference evidence="13" key="1">
    <citation type="submission" date="2017-02" db="UniProtKB">
        <authorList>
            <consortium name="WormBaseParasite"/>
        </authorList>
    </citation>
    <scope>IDENTIFICATION</scope>
</reference>
<dbReference type="AlphaFoldDB" id="A0A0M3KAS8"/>
<evidence type="ECO:0000313" key="11">
    <source>
        <dbReference type="EMBL" id="VDK60509.1"/>
    </source>
</evidence>
<sequence length="291" mass="33793">MRDHRKSIYLDETHEWNAQKIEPCLGRFQYDKFMNDDRVLHDFLTCVCRDGIALLSGCTQDAVAQIGKRIGFIHRTHFGTIFELQTKSDASNMAYASTKELPFHTDFPSLSDPPQLQMLHMLQSADQGGHNLFVDGFYIAEQMRTHHQKEFEVLSRVNIEYIEQGYDSHPMENGESETTDSNGHVKKIQFGNAMRSWLYDCHVDEIQSVYRAMKLFTELCYRPENILELQLQNGDTVLWANTRLLHTRTAFTASAERPRTLKGCYFSWDIVKSRVRQLRDKLAHPLNQPCV</sequence>
<evidence type="ECO:0000256" key="4">
    <source>
        <dbReference type="ARBA" id="ARBA00008654"/>
    </source>
</evidence>
<dbReference type="PANTHER" id="PTHR10696">
    <property type="entry name" value="GAMMA-BUTYROBETAINE HYDROXYLASE-RELATED"/>
    <property type="match status" value="1"/>
</dbReference>
<dbReference type="FunFam" id="3.60.130.10:FF:000001">
    <property type="entry name" value="Trimethyllysine dioxygenase, mitochondrial"/>
    <property type="match status" value="1"/>
</dbReference>
<comment type="cofactor">
    <cofactor evidence="1">
        <name>Fe(2+)</name>
        <dbReference type="ChEBI" id="CHEBI:29033"/>
    </cofactor>
</comment>
<organism evidence="13">
    <name type="scientific">Anisakis simplex</name>
    <name type="common">Herring worm</name>
    <dbReference type="NCBI Taxonomy" id="6269"/>
    <lineage>
        <taxon>Eukaryota</taxon>
        <taxon>Metazoa</taxon>
        <taxon>Ecdysozoa</taxon>
        <taxon>Nematoda</taxon>
        <taxon>Chromadorea</taxon>
        <taxon>Rhabditida</taxon>
        <taxon>Spirurina</taxon>
        <taxon>Ascaridomorpha</taxon>
        <taxon>Ascaridoidea</taxon>
        <taxon>Anisakidae</taxon>
        <taxon>Anisakis</taxon>
        <taxon>Anisakis simplex complex</taxon>
    </lineage>
</organism>